<sequence length="11" mass="1294">MTKTDVEEVRS</sequence>
<reference evidence="1" key="1">
    <citation type="submission" date="2014-09" db="EMBL/GenBank/DDBJ databases">
        <authorList>
            <person name="Magalhaes I.L.F."/>
            <person name="Oliveira U."/>
            <person name="Santos F.R."/>
            <person name="Vidigal T.H.D.A."/>
            <person name="Brescovit A.D."/>
            <person name="Santos A.J."/>
        </authorList>
    </citation>
    <scope>NUCLEOTIDE SEQUENCE</scope>
    <source>
        <tissue evidence="1">Shoot tissue taken approximately 20 cm above the soil surface</tissue>
    </source>
</reference>
<proteinExistence type="predicted"/>
<accession>A0A0A8YSV3</accession>
<name>A0A0A8YSV3_ARUDO</name>
<organism evidence="1">
    <name type="scientific">Arundo donax</name>
    <name type="common">Giant reed</name>
    <name type="synonym">Donax arundinaceus</name>
    <dbReference type="NCBI Taxonomy" id="35708"/>
    <lineage>
        <taxon>Eukaryota</taxon>
        <taxon>Viridiplantae</taxon>
        <taxon>Streptophyta</taxon>
        <taxon>Embryophyta</taxon>
        <taxon>Tracheophyta</taxon>
        <taxon>Spermatophyta</taxon>
        <taxon>Magnoliopsida</taxon>
        <taxon>Liliopsida</taxon>
        <taxon>Poales</taxon>
        <taxon>Poaceae</taxon>
        <taxon>PACMAD clade</taxon>
        <taxon>Arundinoideae</taxon>
        <taxon>Arundineae</taxon>
        <taxon>Arundo</taxon>
    </lineage>
</organism>
<protein>
    <submittedName>
        <fullName evidence="1">Uncharacterized protein</fullName>
    </submittedName>
</protein>
<evidence type="ECO:0000313" key="1">
    <source>
        <dbReference type="EMBL" id="JAD30129.1"/>
    </source>
</evidence>
<dbReference type="EMBL" id="GBRH01267766">
    <property type="protein sequence ID" value="JAD30129.1"/>
    <property type="molecule type" value="Transcribed_RNA"/>
</dbReference>
<reference evidence="1" key="2">
    <citation type="journal article" date="2015" name="Data Brief">
        <title>Shoot transcriptome of the giant reed, Arundo donax.</title>
        <authorList>
            <person name="Barrero R.A."/>
            <person name="Guerrero F.D."/>
            <person name="Moolhuijzen P."/>
            <person name="Goolsby J.A."/>
            <person name="Tidwell J."/>
            <person name="Bellgard S.E."/>
            <person name="Bellgard M.I."/>
        </authorList>
    </citation>
    <scope>NUCLEOTIDE SEQUENCE</scope>
    <source>
        <tissue evidence="1">Shoot tissue taken approximately 20 cm above the soil surface</tissue>
    </source>
</reference>